<dbReference type="Gene3D" id="3.40.50.1820">
    <property type="entry name" value="alpha/beta hydrolase"/>
    <property type="match status" value="1"/>
</dbReference>
<keyword evidence="3" id="KW-1185">Reference proteome</keyword>
<keyword evidence="2" id="KW-0378">Hydrolase</keyword>
<evidence type="ECO:0000313" key="3">
    <source>
        <dbReference type="Proteomes" id="UP001515100"/>
    </source>
</evidence>
<dbReference type="InterPro" id="IPR029058">
    <property type="entry name" value="AB_hydrolase_fold"/>
</dbReference>
<protein>
    <submittedName>
        <fullName evidence="2">Alpha/beta hydrolase</fullName>
    </submittedName>
</protein>
<feature type="domain" description="AB hydrolase-1" evidence="1">
    <location>
        <begin position="28"/>
        <end position="259"/>
    </location>
</feature>
<accession>A0A641AJZ4</accession>
<evidence type="ECO:0000259" key="1">
    <source>
        <dbReference type="Pfam" id="PF00561"/>
    </source>
</evidence>
<comment type="caution">
    <text evidence="2">The sequence shown here is derived from an EMBL/GenBank/DDBJ whole genome shotgun (WGS) entry which is preliminary data.</text>
</comment>
<dbReference type="Proteomes" id="UP001515100">
    <property type="component" value="Unassembled WGS sequence"/>
</dbReference>
<dbReference type="PANTHER" id="PTHR43194">
    <property type="entry name" value="HYDROLASE ALPHA/BETA FOLD FAMILY"/>
    <property type="match status" value="1"/>
</dbReference>
<dbReference type="PRINTS" id="PR00412">
    <property type="entry name" value="EPOXHYDRLASE"/>
</dbReference>
<gene>
    <name evidence="2" type="ORF">ESP62_011070</name>
</gene>
<dbReference type="EMBL" id="SDPP02000003">
    <property type="protein sequence ID" value="KAA1375996.1"/>
    <property type="molecule type" value="Genomic_DNA"/>
</dbReference>
<dbReference type="Pfam" id="PF00561">
    <property type="entry name" value="Abhydrolase_1"/>
    <property type="match status" value="1"/>
</dbReference>
<reference evidence="2" key="1">
    <citation type="submission" date="2019-09" db="EMBL/GenBank/DDBJ databases">
        <authorList>
            <person name="Li J."/>
        </authorList>
    </citation>
    <scope>NUCLEOTIDE SEQUENCE [LARGE SCALE GENOMIC DNA]</scope>
    <source>
        <strain evidence="2">NRBC 14897</strain>
    </source>
</reference>
<dbReference type="AlphaFoldDB" id="A0A641AJZ4"/>
<dbReference type="PRINTS" id="PR00111">
    <property type="entry name" value="ABHYDROLASE"/>
</dbReference>
<dbReference type="RefSeq" id="WP_129183605.1">
    <property type="nucleotide sequence ID" value="NZ_JAGIOG010000001.1"/>
</dbReference>
<organism evidence="2 3">
    <name type="scientific">Aeromicrobium fastidiosum</name>
    <dbReference type="NCBI Taxonomy" id="52699"/>
    <lineage>
        <taxon>Bacteria</taxon>
        <taxon>Bacillati</taxon>
        <taxon>Actinomycetota</taxon>
        <taxon>Actinomycetes</taxon>
        <taxon>Propionibacteriales</taxon>
        <taxon>Nocardioidaceae</taxon>
        <taxon>Aeromicrobium</taxon>
    </lineage>
</organism>
<dbReference type="InterPro" id="IPR050228">
    <property type="entry name" value="Carboxylesterase_BioH"/>
</dbReference>
<dbReference type="InterPro" id="IPR000639">
    <property type="entry name" value="Epox_hydrolase-like"/>
</dbReference>
<name>A0A641AJZ4_9ACTN</name>
<dbReference type="PANTHER" id="PTHR43194:SF2">
    <property type="entry name" value="PEROXISOMAL MEMBRANE PROTEIN LPX1"/>
    <property type="match status" value="1"/>
</dbReference>
<dbReference type="SUPFAM" id="SSF53474">
    <property type="entry name" value="alpha/beta-Hydrolases"/>
    <property type="match status" value="1"/>
</dbReference>
<evidence type="ECO:0000313" key="2">
    <source>
        <dbReference type="EMBL" id="KAA1375996.1"/>
    </source>
</evidence>
<sequence length="280" mass="30181">MTSELVTFAGRAGTIAGERWHTSSSRGTLLLLHGGAQTRHSWSRSGVRFSDGGWTTIALDARGHGDSQWDPAGDYGMSALVDDLVGVVDQLGESPVLVGASMGGMTALVAEGEHAPLARALVLVDIATRAEPAGVARIFEFMRSAPDGFASLEDVADAISAYNPHRERPKSLDGLRKNVRQGADGRWRWHWDPAFLRVPDEPRREAHEARLDDAAQGVTVPTMLVRGKDSDVVSPEGAEHLQRLIPHAVVREARAGHMVAGDDNDVFVSQVVDFLDDTLP</sequence>
<proteinExistence type="predicted"/>
<dbReference type="InterPro" id="IPR000073">
    <property type="entry name" value="AB_hydrolase_1"/>
</dbReference>
<dbReference type="OrthoDB" id="63519at2"/>
<dbReference type="GO" id="GO:0016787">
    <property type="term" value="F:hydrolase activity"/>
    <property type="evidence" value="ECO:0007669"/>
    <property type="project" value="UniProtKB-KW"/>
</dbReference>